<feature type="region of interest" description="Disordered" evidence="1">
    <location>
        <begin position="132"/>
        <end position="151"/>
    </location>
</feature>
<evidence type="ECO:0000313" key="3">
    <source>
        <dbReference type="Proteomes" id="UP000528734"/>
    </source>
</evidence>
<name>A0A7Y4M2D9_9BRAD</name>
<sequence length="151" mass="17051">MLPDSNRPVAARIATLISITHYPRQIHEKFTVSSPARQTDVEIYAFDSSAILNLIIRSRWDMPRRKAPGFVELDHMHCRAICDEIGERLGQILKPEVSALPPRLLALLDELKQMETGNYGQLQHAPSIVPSIDDLSSQQDRPAVRPYEALN</sequence>
<organism evidence="2 3">
    <name type="scientific">Bradyrhizobium archetypum</name>
    <dbReference type="NCBI Taxonomy" id="2721160"/>
    <lineage>
        <taxon>Bacteria</taxon>
        <taxon>Pseudomonadati</taxon>
        <taxon>Pseudomonadota</taxon>
        <taxon>Alphaproteobacteria</taxon>
        <taxon>Hyphomicrobiales</taxon>
        <taxon>Nitrobacteraceae</taxon>
        <taxon>Bradyrhizobium</taxon>
    </lineage>
</organism>
<dbReference type="RefSeq" id="WP_171710014.1">
    <property type="nucleotide sequence ID" value="NZ_JAAVLW010000004.1"/>
</dbReference>
<protein>
    <submittedName>
        <fullName evidence="2">Uncharacterized protein</fullName>
    </submittedName>
</protein>
<dbReference type="AlphaFoldDB" id="A0A7Y4M2D9"/>
<reference evidence="2 3" key="1">
    <citation type="submission" date="2020-03" db="EMBL/GenBank/DDBJ databases">
        <title>Bradyrhizobium diversity isolated from nodules of Muelleranthus trifoliolatus.</title>
        <authorList>
            <person name="Klepa M."/>
            <person name="Helene L."/>
            <person name="Hungria M."/>
        </authorList>
    </citation>
    <scope>NUCLEOTIDE SEQUENCE [LARGE SCALE GENOMIC DNA]</scope>
    <source>
        <strain evidence="2 3">WSM 1744</strain>
    </source>
</reference>
<dbReference type="Proteomes" id="UP000528734">
    <property type="component" value="Unassembled WGS sequence"/>
</dbReference>
<keyword evidence="3" id="KW-1185">Reference proteome</keyword>
<evidence type="ECO:0000256" key="1">
    <source>
        <dbReference type="SAM" id="MobiDB-lite"/>
    </source>
</evidence>
<evidence type="ECO:0000313" key="2">
    <source>
        <dbReference type="EMBL" id="NOJ47653.1"/>
    </source>
</evidence>
<proteinExistence type="predicted"/>
<accession>A0A7Y4M2D9</accession>
<comment type="caution">
    <text evidence="2">The sequence shown here is derived from an EMBL/GenBank/DDBJ whole genome shotgun (WGS) entry which is preliminary data.</text>
</comment>
<gene>
    <name evidence="2" type="ORF">HCN50_15575</name>
</gene>
<dbReference type="EMBL" id="JAAVLW010000004">
    <property type="protein sequence ID" value="NOJ47653.1"/>
    <property type="molecule type" value="Genomic_DNA"/>
</dbReference>